<evidence type="ECO:0000259" key="1">
    <source>
        <dbReference type="Pfam" id="PF20376"/>
    </source>
</evidence>
<proteinExistence type="predicted"/>
<sequence>MNDQQLFNDRLAVLATMHQKEKVIAPLLEQELGIKIIVPQDFNTDIFGTFTREVERPGTQITAAKLKAEKALELTQENLAIASEGSFTPHPLVPYISCNKEIVVFLDKINNLEIIGEEISTDTNFNHQIITNLDEAYIFAKKVGFPEHGLVVWFENLENRCNEITKGITKEIDLITSIDFALHNSPNSQVNIETDMRAMYNPTRMKNIAKATHNLLNKINSFCPRCNTPGFEITEIIQGLPCEFCQIPTTLPLATTYQCKKCGFNQEKLFPNSVEFANPAQCMYCNP</sequence>
<dbReference type="Proteomes" id="UP000643580">
    <property type="component" value="Unassembled WGS sequence"/>
</dbReference>
<feature type="domain" description="DUF6671" evidence="1">
    <location>
        <begin position="67"/>
        <end position="287"/>
    </location>
</feature>
<keyword evidence="3" id="KW-1185">Reference proteome</keyword>
<comment type="caution">
    <text evidence="2">The sequence shown here is derived from an EMBL/GenBank/DDBJ whole genome shotgun (WGS) entry which is preliminary data.</text>
</comment>
<dbReference type="InterPro" id="IPR046612">
    <property type="entry name" value="DUF6671"/>
</dbReference>
<protein>
    <recommendedName>
        <fullName evidence="1">DUF6671 domain-containing protein</fullName>
    </recommendedName>
</protein>
<gene>
    <name evidence="2" type="ORF">H6G92_27900</name>
</gene>
<accession>A0ABR8IEX8</accession>
<evidence type="ECO:0000313" key="2">
    <source>
        <dbReference type="EMBL" id="MBD2649987.1"/>
    </source>
</evidence>
<evidence type="ECO:0000313" key="3">
    <source>
        <dbReference type="Proteomes" id="UP000643580"/>
    </source>
</evidence>
<dbReference type="Pfam" id="PF20376">
    <property type="entry name" value="DUF6671"/>
    <property type="match status" value="1"/>
</dbReference>
<dbReference type="EMBL" id="JACJTD010000048">
    <property type="protein sequence ID" value="MBD2649987.1"/>
    <property type="molecule type" value="Genomic_DNA"/>
</dbReference>
<name>A0ABR8IEX8_9NOSO</name>
<reference evidence="2 3" key="1">
    <citation type="journal article" date="2020" name="ISME J.">
        <title>Comparative genomics reveals insights into cyanobacterial evolution and habitat adaptation.</title>
        <authorList>
            <person name="Chen M.Y."/>
            <person name="Teng W.K."/>
            <person name="Zhao L."/>
            <person name="Hu C.X."/>
            <person name="Zhou Y.K."/>
            <person name="Han B.P."/>
            <person name="Song L.R."/>
            <person name="Shu W.S."/>
        </authorList>
    </citation>
    <scope>NUCLEOTIDE SEQUENCE [LARGE SCALE GENOMIC DNA]</scope>
    <source>
        <strain evidence="2 3">FACHB-393</strain>
    </source>
</reference>
<organism evidence="2 3">
    <name type="scientific">Nostoc foliaceum FACHB-393</name>
    <dbReference type="NCBI Taxonomy" id="2692915"/>
    <lineage>
        <taxon>Bacteria</taxon>
        <taxon>Bacillati</taxon>
        <taxon>Cyanobacteriota</taxon>
        <taxon>Cyanophyceae</taxon>
        <taxon>Nostocales</taxon>
        <taxon>Nostocaceae</taxon>
        <taxon>Nostoc</taxon>
        <taxon>Nostoc foliaceum</taxon>
    </lineage>
</organism>
<dbReference type="RefSeq" id="WP_190898766.1">
    <property type="nucleotide sequence ID" value="NZ_JACJTD010000048.1"/>
</dbReference>